<dbReference type="InterPro" id="IPR016155">
    <property type="entry name" value="Mopterin_synth/thiamin_S_b"/>
</dbReference>
<dbReference type="AlphaFoldDB" id="A0A1Y5THC7"/>
<evidence type="ECO:0000313" key="1">
    <source>
        <dbReference type="EMBL" id="SLN64065.1"/>
    </source>
</evidence>
<organism evidence="1 2">
    <name type="scientific">Aquimixticola soesokkakensis</name>
    <dbReference type="NCBI Taxonomy" id="1519096"/>
    <lineage>
        <taxon>Bacteria</taxon>
        <taxon>Pseudomonadati</taxon>
        <taxon>Pseudomonadota</taxon>
        <taxon>Alphaproteobacteria</taxon>
        <taxon>Rhodobacterales</taxon>
        <taxon>Paracoccaceae</taxon>
        <taxon>Aquimixticola</taxon>
    </lineage>
</organism>
<dbReference type="SUPFAM" id="SSF54285">
    <property type="entry name" value="MoaD/ThiS"/>
    <property type="match status" value="1"/>
</dbReference>
<dbReference type="InterPro" id="IPR010035">
    <property type="entry name" value="Thi_S"/>
</dbReference>
<keyword evidence="2" id="KW-1185">Reference proteome</keyword>
<dbReference type="Pfam" id="PF02597">
    <property type="entry name" value="ThiS"/>
    <property type="match status" value="1"/>
</dbReference>
<sequence>MHITVNAKPHDISAQTLAGALAELGVVSPAIATAVNGLFVARDARATTRLAAGDRVEILAPMQGG</sequence>
<evidence type="ECO:0000313" key="2">
    <source>
        <dbReference type="Proteomes" id="UP000193862"/>
    </source>
</evidence>
<dbReference type="EMBL" id="FWFS01000011">
    <property type="protein sequence ID" value="SLN64065.1"/>
    <property type="molecule type" value="Genomic_DNA"/>
</dbReference>
<dbReference type="RefSeq" id="WP_085837770.1">
    <property type="nucleotide sequence ID" value="NZ_FWFS01000011.1"/>
</dbReference>
<dbReference type="InterPro" id="IPR003749">
    <property type="entry name" value="ThiS/MoaD-like"/>
</dbReference>
<dbReference type="Proteomes" id="UP000193862">
    <property type="component" value="Unassembled WGS sequence"/>
</dbReference>
<proteinExistence type="predicted"/>
<reference evidence="1 2" key="1">
    <citation type="submission" date="2017-03" db="EMBL/GenBank/DDBJ databases">
        <authorList>
            <person name="Afonso C.L."/>
            <person name="Miller P.J."/>
            <person name="Scott M.A."/>
            <person name="Spackman E."/>
            <person name="Goraichik I."/>
            <person name="Dimitrov K.M."/>
            <person name="Suarez D.L."/>
            <person name="Swayne D.E."/>
        </authorList>
    </citation>
    <scope>NUCLEOTIDE SEQUENCE [LARGE SCALE GENOMIC DNA]</scope>
    <source>
        <strain evidence="1 2">CECT 8620</strain>
    </source>
</reference>
<name>A0A1Y5THC7_9RHOB</name>
<dbReference type="OrthoDB" id="197113at2"/>
<dbReference type="CDD" id="cd00565">
    <property type="entry name" value="Ubl_ThiS"/>
    <property type="match status" value="1"/>
</dbReference>
<dbReference type="NCBIfam" id="TIGR01683">
    <property type="entry name" value="thiS"/>
    <property type="match status" value="1"/>
</dbReference>
<gene>
    <name evidence="1" type="ORF">AQS8620_02946</name>
</gene>
<dbReference type="InterPro" id="IPR012675">
    <property type="entry name" value="Beta-grasp_dom_sf"/>
</dbReference>
<accession>A0A1Y5THC7</accession>
<protein>
    <submittedName>
        <fullName evidence="1">Sulfur carrier protein ThiS</fullName>
    </submittedName>
</protein>
<dbReference type="Gene3D" id="3.10.20.30">
    <property type="match status" value="1"/>
</dbReference>